<evidence type="ECO:0000259" key="4">
    <source>
        <dbReference type="Pfam" id="PF21789"/>
    </source>
</evidence>
<dbReference type="InterPro" id="IPR021896">
    <property type="entry name" value="THAP9-like_HTH"/>
</dbReference>
<sequence>MRQLGLSSKTISPELRKFALTLHFYSPNAYDYVRNIFNKSLPHPSTIRKWYATVDGRPGLTSESLRAIKIKVQEFQESGKQLIGGLMLDEMCIKENVHWTGSRYQGFIDYGPGSINEMDNLPYAKDALVIMVVAYNAHWKIAVGYYLINGLSAEEKANIIRTCLSQLHSTGILIKSLTFDGASSNIAMAKVLGANIHYPYLQSSFDHPETNEKVHLILDPCHMLKLCRNTLGDWGLLLDNEGQQIKWSYFNALVNIQNKTGLHLATKIRSQHINYTKEKMRVRLAVQTFSNSVADAIEYCMNDLKLPEFQGAEATIKFCRLMNNIFDVLNTRNFLSKNTYNKPINENNKQSIIQFMNEGIMYIEKLKCVEIRSNNEVTIKLLLQSNRRTGFEGLILCLKSLTHLTYDIINGGYLKFILSYKFSQDHLEMLFSAIRSKGGFNNNPTVTQFEAAYKALLVHAEIKSNRSANCLAQDNTSILKISSLKKKSLTEDQDVVLDLLCAAGSQHILEDEDELLTVYQNSNYIKDVVGYIAGFVVRSILKRIQCEVCAKEIKSHETNSLLLNKKNRGGLTMANADVVSICQVAERTVREYSKKSNHTSIDNLVLKSISMLCIDKYFLNLTNHFMDQEPLNNHLIQMIRLILKTFITIRIHHINTTSNEIDKRVRRLFTKLIHFQHQ</sequence>
<dbReference type="PANTHER" id="PTHR47577">
    <property type="entry name" value="THAP DOMAIN-CONTAINING PROTEIN 6"/>
    <property type="match status" value="1"/>
</dbReference>
<dbReference type="Pfam" id="PF21789">
    <property type="entry name" value="TNP-like_RNaseH_C"/>
    <property type="match status" value="1"/>
</dbReference>
<dbReference type="Pfam" id="PF12017">
    <property type="entry name" value="Tnp_P_element"/>
    <property type="match status" value="1"/>
</dbReference>
<protein>
    <submittedName>
        <fullName evidence="5">THAP domain-containing protein 9</fullName>
    </submittedName>
</protein>
<evidence type="ECO:0000259" key="1">
    <source>
        <dbReference type="Pfam" id="PF12017"/>
    </source>
</evidence>
<gene>
    <name evidence="5" type="primary">THAP9_48</name>
    <name evidence="5" type="ORF">g.30417</name>
</gene>
<feature type="domain" description="Transposable element P transposase-like RNase H" evidence="2">
    <location>
        <begin position="57"/>
        <end position="193"/>
    </location>
</feature>
<dbReference type="AlphaFoldDB" id="A0A2S2NIL6"/>
<dbReference type="Pfam" id="PF21788">
    <property type="entry name" value="TNP-like_GBD"/>
    <property type="match status" value="1"/>
</dbReference>
<dbReference type="InterPro" id="IPR048366">
    <property type="entry name" value="TNP-like_GBD"/>
</dbReference>
<feature type="domain" description="THAP9-like helix-turn-helix" evidence="1">
    <location>
        <begin position="8"/>
        <end position="50"/>
    </location>
</feature>
<evidence type="ECO:0000259" key="2">
    <source>
        <dbReference type="Pfam" id="PF21787"/>
    </source>
</evidence>
<dbReference type="InterPro" id="IPR048367">
    <property type="entry name" value="TNP-like_RNaseH_C"/>
</dbReference>
<evidence type="ECO:0000259" key="3">
    <source>
        <dbReference type="Pfam" id="PF21788"/>
    </source>
</evidence>
<reference evidence="5" key="1">
    <citation type="submission" date="2018-04" db="EMBL/GenBank/DDBJ databases">
        <title>Transcriptome of Schizaphis graminum biotype I.</title>
        <authorList>
            <person name="Scully E.D."/>
            <person name="Geib S.M."/>
            <person name="Palmer N.A."/>
            <person name="Koch K."/>
            <person name="Bradshaw J."/>
            <person name="Heng-Moss T."/>
            <person name="Sarath G."/>
        </authorList>
    </citation>
    <scope>NUCLEOTIDE SEQUENCE</scope>
</reference>
<dbReference type="Pfam" id="PF21787">
    <property type="entry name" value="TNP-like_RNaseH_N"/>
    <property type="match status" value="1"/>
</dbReference>
<organism evidence="5">
    <name type="scientific">Schizaphis graminum</name>
    <name type="common">Green bug aphid</name>
    <dbReference type="NCBI Taxonomy" id="13262"/>
    <lineage>
        <taxon>Eukaryota</taxon>
        <taxon>Metazoa</taxon>
        <taxon>Ecdysozoa</taxon>
        <taxon>Arthropoda</taxon>
        <taxon>Hexapoda</taxon>
        <taxon>Insecta</taxon>
        <taxon>Pterygota</taxon>
        <taxon>Neoptera</taxon>
        <taxon>Paraneoptera</taxon>
        <taxon>Hemiptera</taxon>
        <taxon>Sternorrhyncha</taxon>
        <taxon>Aphidomorpha</taxon>
        <taxon>Aphidoidea</taxon>
        <taxon>Aphididae</taxon>
        <taxon>Aphidini</taxon>
        <taxon>Schizaphis</taxon>
    </lineage>
</organism>
<proteinExistence type="predicted"/>
<feature type="domain" description="Transposable element P transposase-like GTP-binding insertion" evidence="3">
    <location>
        <begin position="221"/>
        <end position="342"/>
    </location>
</feature>
<dbReference type="EMBL" id="GGMR01004395">
    <property type="protein sequence ID" value="MBY17014.1"/>
    <property type="molecule type" value="Transcribed_RNA"/>
</dbReference>
<dbReference type="PANTHER" id="PTHR47577:SF2">
    <property type="entry name" value="THAP DOMAIN CONTAINING 9"/>
    <property type="match status" value="1"/>
</dbReference>
<accession>A0A2S2NIL6</accession>
<feature type="domain" description="Transposable element P transposase-like RNase H C-terminal" evidence="4">
    <location>
        <begin position="420"/>
        <end position="454"/>
    </location>
</feature>
<evidence type="ECO:0000313" key="5">
    <source>
        <dbReference type="EMBL" id="MBY17014.1"/>
    </source>
</evidence>
<name>A0A2S2NIL6_SCHGA</name>
<dbReference type="InterPro" id="IPR048365">
    <property type="entry name" value="TNP-like_RNaseH_N"/>
</dbReference>